<protein>
    <submittedName>
        <fullName evidence="1">Uncharacterized protein</fullName>
    </submittedName>
</protein>
<sequence length="75" mass="8749">MADRLTRRERRRVGRGIRRRRRLARFGESIGVPLMPWQVEWLDRLLRGERVWRVGGRRGGRLAMVTVAKARGIGG</sequence>
<evidence type="ECO:0000313" key="2">
    <source>
        <dbReference type="Proteomes" id="UP000573729"/>
    </source>
</evidence>
<proteinExistence type="predicted"/>
<reference evidence="1 2" key="1">
    <citation type="submission" date="2020-08" db="EMBL/GenBank/DDBJ databases">
        <title>Sequencing the genomes of 1000 actinobacteria strains.</title>
        <authorList>
            <person name="Klenk H.-P."/>
        </authorList>
    </citation>
    <scope>NUCLEOTIDE SEQUENCE [LARGE SCALE GENOMIC DNA]</scope>
    <source>
        <strain evidence="1 2">DSM 24947</strain>
    </source>
</reference>
<accession>A0A7W7BSD0</accession>
<dbReference type="AlphaFoldDB" id="A0A7W7BSD0"/>
<keyword evidence="2" id="KW-1185">Reference proteome</keyword>
<gene>
    <name evidence="1" type="ORF">BKA24_001670</name>
</gene>
<organism evidence="1 2">
    <name type="scientific">Microbacterium marinum</name>
    <dbReference type="NCBI Taxonomy" id="421115"/>
    <lineage>
        <taxon>Bacteria</taxon>
        <taxon>Bacillati</taxon>
        <taxon>Actinomycetota</taxon>
        <taxon>Actinomycetes</taxon>
        <taxon>Micrococcales</taxon>
        <taxon>Microbacteriaceae</taxon>
        <taxon>Microbacterium</taxon>
    </lineage>
</organism>
<dbReference type="Proteomes" id="UP000573729">
    <property type="component" value="Unassembled WGS sequence"/>
</dbReference>
<name>A0A7W7BSD0_9MICO</name>
<comment type="caution">
    <text evidence="1">The sequence shown here is derived from an EMBL/GenBank/DDBJ whole genome shotgun (WGS) entry which is preliminary data.</text>
</comment>
<evidence type="ECO:0000313" key="1">
    <source>
        <dbReference type="EMBL" id="MBB4666961.1"/>
    </source>
</evidence>
<dbReference type="EMBL" id="JACHMD010000001">
    <property type="protein sequence ID" value="MBB4666961.1"/>
    <property type="molecule type" value="Genomic_DNA"/>
</dbReference>
<dbReference type="RefSeq" id="WP_184216974.1">
    <property type="nucleotide sequence ID" value="NZ_JACHMD010000001.1"/>
</dbReference>